<feature type="domain" description="MgtC/SapB/SrpB/YhiD N-terminal" evidence="2">
    <location>
        <begin position="10"/>
        <end position="135"/>
    </location>
</feature>
<keyword evidence="1" id="KW-1133">Transmembrane helix</keyword>
<evidence type="ECO:0000313" key="5">
    <source>
        <dbReference type="Proteomes" id="UP000017842"/>
    </source>
</evidence>
<dbReference type="RefSeq" id="WP_023494448.1">
    <property type="nucleotide sequence ID" value="NZ_AYLO01000052.1"/>
</dbReference>
<dbReference type="PATRIC" id="fig|1116472.3.peg.1663"/>
<feature type="transmembrane region" description="Helical" evidence="1">
    <location>
        <begin position="237"/>
        <end position="260"/>
    </location>
</feature>
<dbReference type="InterPro" id="IPR025105">
    <property type="entry name" value="DUF4010"/>
</dbReference>
<feature type="transmembrane region" description="Helical" evidence="1">
    <location>
        <begin position="367"/>
        <end position="388"/>
    </location>
</feature>
<keyword evidence="1" id="KW-0472">Membrane</keyword>
<dbReference type="AlphaFoldDB" id="V5DYX2"/>
<name>V5DYX2_9GAMM</name>
<gene>
    <name evidence="4" type="ORF">MGMO_54c00050</name>
</gene>
<dbReference type="Proteomes" id="UP000017842">
    <property type="component" value="Unassembled WGS sequence"/>
</dbReference>
<dbReference type="PANTHER" id="PTHR39084">
    <property type="entry name" value="MEMBRANE PROTEIN-RELATED"/>
    <property type="match status" value="1"/>
</dbReference>
<reference evidence="4 5" key="1">
    <citation type="journal article" date="2013" name="Genome Announc.">
        <title>Draft Genome Sequence of the Methanotrophic Gammaproteobacterium Methyloglobulus morosus DSM 22980 Strain KoM1.</title>
        <authorList>
            <person name="Poehlein A."/>
            <person name="Deutzmann J.S."/>
            <person name="Daniel R."/>
            <person name="Simeonova D.D."/>
        </authorList>
    </citation>
    <scope>NUCLEOTIDE SEQUENCE [LARGE SCALE GENOMIC DNA]</scope>
    <source>
        <strain evidence="4 5">KoM1</strain>
    </source>
</reference>
<evidence type="ECO:0000259" key="2">
    <source>
        <dbReference type="Pfam" id="PF02308"/>
    </source>
</evidence>
<comment type="caution">
    <text evidence="4">The sequence shown here is derived from an EMBL/GenBank/DDBJ whole genome shotgun (WGS) entry which is preliminary data.</text>
</comment>
<dbReference type="EMBL" id="AYLO01000052">
    <property type="protein sequence ID" value="ESS72516.1"/>
    <property type="molecule type" value="Genomic_DNA"/>
</dbReference>
<keyword evidence="5" id="KW-1185">Reference proteome</keyword>
<dbReference type="InterPro" id="IPR049177">
    <property type="entry name" value="MgtC_SapB_SrpB_YhiD_N"/>
</dbReference>
<feature type="transmembrane region" description="Helical" evidence="1">
    <location>
        <begin position="116"/>
        <end position="133"/>
    </location>
</feature>
<evidence type="ECO:0000256" key="1">
    <source>
        <dbReference type="SAM" id="Phobius"/>
    </source>
</evidence>
<feature type="transmembrane region" description="Helical" evidence="1">
    <location>
        <begin position="267"/>
        <end position="287"/>
    </location>
</feature>
<organism evidence="4 5">
    <name type="scientific">Methyloglobulus morosus KoM1</name>
    <dbReference type="NCBI Taxonomy" id="1116472"/>
    <lineage>
        <taxon>Bacteria</taxon>
        <taxon>Pseudomonadati</taxon>
        <taxon>Pseudomonadota</taxon>
        <taxon>Gammaproteobacteria</taxon>
        <taxon>Methylococcales</taxon>
        <taxon>Methylococcaceae</taxon>
        <taxon>Methyloglobulus</taxon>
    </lineage>
</organism>
<feature type="transmembrane region" description="Helical" evidence="1">
    <location>
        <begin position="177"/>
        <end position="199"/>
    </location>
</feature>
<feature type="transmembrane region" description="Helical" evidence="1">
    <location>
        <begin position="395"/>
        <end position="413"/>
    </location>
</feature>
<evidence type="ECO:0000313" key="4">
    <source>
        <dbReference type="EMBL" id="ESS72516.1"/>
    </source>
</evidence>
<proteinExistence type="predicted"/>
<dbReference type="PANTHER" id="PTHR39084:SF1">
    <property type="entry name" value="DUF4010 DOMAIN-CONTAINING PROTEIN"/>
    <property type="match status" value="1"/>
</dbReference>
<dbReference type="Pfam" id="PF13194">
    <property type="entry name" value="DUF4010"/>
    <property type="match status" value="1"/>
</dbReference>
<dbReference type="Pfam" id="PF02308">
    <property type="entry name" value="MgtC"/>
    <property type="match status" value="1"/>
</dbReference>
<feature type="transmembrane region" description="Helical" evidence="1">
    <location>
        <begin position="38"/>
        <end position="56"/>
    </location>
</feature>
<protein>
    <submittedName>
        <fullName evidence="4">Uncharacterized protein</fullName>
    </submittedName>
</protein>
<feature type="transmembrane region" description="Helical" evidence="1">
    <location>
        <begin position="307"/>
        <end position="324"/>
    </location>
</feature>
<dbReference type="eggNOG" id="COG3174">
    <property type="taxonomic scope" value="Bacteria"/>
</dbReference>
<feature type="transmembrane region" description="Helical" evidence="1">
    <location>
        <begin position="336"/>
        <end position="355"/>
    </location>
</feature>
<feature type="transmembrane region" description="Helical" evidence="1">
    <location>
        <begin position="6"/>
        <end position="26"/>
    </location>
</feature>
<feature type="transmembrane region" description="Helical" evidence="1">
    <location>
        <begin position="206"/>
        <end position="225"/>
    </location>
</feature>
<dbReference type="OrthoDB" id="9813718at2"/>
<keyword evidence="1" id="KW-0812">Transmembrane</keyword>
<sequence length="414" mass="44665">MNELQNFKLLGIALAIGLLIGLERGWHTRDKGEGMRIAGLRTYGLIALLGGLWGILAQQSGIVLMGFAFLSLTFVLLIAYSKSLNKFEDYSITSMVASLITFTLGTLAVFGHTTLASATAVVITLLLSFKPLLHSWLNKLEQHELEATLKLLLISVVMLPILPDRSFDPWGVLNPYLIWWMVVLIAGISYLGYFAIRILGNRHGPVLTGIFGGLVSSSALTINLSRLSSSYLNMQDALGAGILTACATMFFRVLLLTFILNPDLFQLLVPSLSLMGIITCLLAYLLWKNAPEFQANEEIKLENPFQLGMAIKFGVFLVSILLLSKVLKIYFGDMGAYVLAAVSGLADVDPITLSMSQMSKEGLGLEVAAHAILIAVVVNSGIKSMVAFVIGDRALGLRVGATLTIAVVAGLMAV</sequence>
<evidence type="ECO:0000259" key="3">
    <source>
        <dbReference type="Pfam" id="PF13194"/>
    </source>
</evidence>
<dbReference type="STRING" id="1116472.MGMO_54c00050"/>
<feature type="transmembrane region" description="Helical" evidence="1">
    <location>
        <begin position="62"/>
        <end position="80"/>
    </location>
</feature>
<feature type="domain" description="DUF4010" evidence="3">
    <location>
        <begin position="183"/>
        <end position="391"/>
    </location>
</feature>
<accession>V5DYX2</accession>